<keyword evidence="4" id="KW-1185">Reference proteome</keyword>
<dbReference type="Proteomes" id="UP000003136">
    <property type="component" value="Unassembled WGS sequence"/>
</dbReference>
<evidence type="ECO:0000259" key="1">
    <source>
        <dbReference type="Pfam" id="PF21615"/>
    </source>
</evidence>
<evidence type="ECO:0000313" key="4">
    <source>
        <dbReference type="Proteomes" id="UP000003136"/>
    </source>
</evidence>
<dbReference type="InterPro" id="IPR048759">
    <property type="entry name" value="CBM-like_2"/>
</dbReference>
<dbReference type="InterPro" id="IPR054225">
    <property type="entry name" value="DUF6947"/>
</dbReference>
<dbReference type="EMBL" id="ABVQ01000030">
    <property type="protein sequence ID" value="EEC58864.1"/>
    <property type="molecule type" value="Genomic_DNA"/>
</dbReference>
<evidence type="ECO:0000259" key="2">
    <source>
        <dbReference type="Pfam" id="PF22239"/>
    </source>
</evidence>
<evidence type="ECO:0000313" key="3">
    <source>
        <dbReference type="EMBL" id="EEC58864.1"/>
    </source>
</evidence>
<dbReference type="Gene3D" id="2.60.120.1420">
    <property type="match status" value="1"/>
</dbReference>
<name>B7AN60_9FIRM</name>
<sequence>MSGFLLNPKGQSNYNSALREGYLNDSAYDENQGHYYQCVVSDEDCNNITFMLESNVNVFIFDNDINLIYRSSDEAGVTSYFDRYYSTTKTIAGTSNKVISLGLIDGNYYIVFKVKDATATTGYHYGYYAGQPLPIAQTTTFSDLTHYTTIKWNRSSSSQSASTQTLTINCPSGSEDEYALTGVKFSDKSKAFANNTYASSIDYYYTPATASYSKKTSTNRWLVE</sequence>
<dbReference type="Pfam" id="PF22239">
    <property type="entry name" value="DUF6947"/>
    <property type="match status" value="1"/>
</dbReference>
<proteinExistence type="predicted"/>
<evidence type="ECO:0008006" key="5">
    <source>
        <dbReference type="Google" id="ProtNLM"/>
    </source>
</evidence>
<dbReference type="HOGENOM" id="CLU_1233012_0_0_9"/>
<dbReference type="STRING" id="483218.BACPEC_00112"/>
<organism evidence="3 4">
    <name type="scientific">[Bacteroides] pectinophilus ATCC 43243</name>
    <dbReference type="NCBI Taxonomy" id="483218"/>
    <lineage>
        <taxon>Bacteria</taxon>
        <taxon>Bacillati</taxon>
        <taxon>Bacillota</taxon>
        <taxon>Clostridia</taxon>
        <taxon>Eubacteriales</taxon>
    </lineage>
</organism>
<reference evidence="3 4" key="1">
    <citation type="submission" date="2008-11" db="EMBL/GenBank/DDBJ databases">
        <title>Draft genome sequence of Bacteroides pectinophilus (ATCC 43243).</title>
        <authorList>
            <person name="Sudarsanam P."/>
            <person name="Ley R."/>
            <person name="Guruge J."/>
            <person name="Turnbaugh P.J."/>
            <person name="Mahowald M."/>
            <person name="Liep D."/>
            <person name="Gordon J."/>
        </authorList>
    </citation>
    <scope>NUCLEOTIDE SEQUENCE [LARGE SCALE GENOMIC DNA]</scope>
    <source>
        <strain evidence="3 4">ATCC 43243</strain>
    </source>
</reference>
<dbReference type="Pfam" id="PF21615">
    <property type="entry name" value="CBM-like_2"/>
    <property type="match status" value="1"/>
</dbReference>
<gene>
    <name evidence="3" type="ORF">BACPEC_00112</name>
</gene>
<comment type="caution">
    <text evidence="3">The sequence shown here is derived from an EMBL/GenBank/DDBJ whole genome shotgun (WGS) entry which is preliminary data.</text>
</comment>
<protein>
    <recommendedName>
        <fullName evidence="5">CUB domain-containing protein</fullName>
    </recommendedName>
</protein>
<dbReference type="AlphaFoldDB" id="B7AN60"/>
<feature type="domain" description="DUF6947" evidence="2">
    <location>
        <begin position="139"/>
        <end position="217"/>
    </location>
</feature>
<feature type="domain" description="Carbohydrate binding module-like" evidence="1">
    <location>
        <begin position="11"/>
        <end position="130"/>
    </location>
</feature>
<reference evidence="3 4" key="2">
    <citation type="submission" date="2008-11" db="EMBL/GenBank/DDBJ databases">
        <authorList>
            <person name="Fulton L."/>
            <person name="Clifton S."/>
            <person name="Fulton B."/>
            <person name="Xu J."/>
            <person name="Minx P."/>
            <person name="Pepin K.H."/>
            <person name="Johnson M."/>
            <person name="Bhonagiri V."/>
            <person name="Nash W.E."/>
            <person name="Mardis E.R."/>
            <person name="Wilson R.K."/>
        </authorList>
    </citation>
    <scope>NUCLEOTIDE SEQUENCE [LARGE SCALE GENOMIC DNA]</scope>
    <source>
        <strain evidence="3 4">ATCC 43243</strain>
    </source>
</reference>
<accession>B7AN60</accession>